<evidence type="ECO:0000313" key="2">
    <source>
        <dbReference type="EMBL" id="GBL93323.1"/>
    </source>
</evidence>
<proteinExistence type="predicted"/>
<comment type="caution">
    <text evidence="2">The sequence shown here is derived from an EMBL/GenBank/DDBJ whole genome shotgun (WGS) entry which is preliminary data.</text>
</comment>
<keyword evidence="3" id="KW-1185">Reference proteome</keyword>
<reference evidence="2 3" key="1">
    <citation type="journal article" date="2019" name="Sci. Rep.">
        <title>Orb-weaving spider Araneus ventricosus genome elucidates the spidroin gene catalogue.</title>
        <authorList>
            <person name="Kono N."/>
            <person name="Nakamura H."/>
            <person name="Ohtoshi R."/>
            <person name="Moran D.A.P."/>
            <person name="Shinohara A."/>
            <person name="Yoshida Y."/>
            <person name="Fujiwara M."/>
            <person name="Mori M."/>
            <person name="Tomita M."/>
            <person name="Arakawa K."/>
        </authorList>
    </citation>
    <scope>NUCLEOTIDE SEQUENCE [LARGE SCALE GENOMIC DNA]</scope>
</reference>
<feature type="region of interest" description="Disordered" evidence="1">
    <location>
        <begin position="79"/>
        <end position="108"/>
    </location>
</feature>
<organism evidence="2 3">
    <name type="scientific">Araneus ventricosus</name>
    <name type="common">Orbweaver spider</name>
    <name type="synonym">Epeira ventricosa</name>
    <dbReference type="NCBI Taxonomy" id="182803"/>
    <lineage>
        <taxon>Eukaryota</taxon>
        <taxon>Metazoa</taxon>
        <taxon>Ecdysozoa</taxon>
        <taxon>Arthropoda</taxon>
        <taxon>Chelicerata</taxon>
        <taxon>Arachnida</taxon>
        <taxon>Araneae</taxon>
        <taxon>Araneomorphae</taxon>
        <taxon>Entelegynae</taxon>
        <taxon>Araneoidea</taxon>
        <taxon>Araneidae</taxon>
        <taxon>Araneus</taxon>
    </lineage>
</organism>
<dbReference type="Proteomes" id="UP000499080">
    <property type="component" value="Unassembled WGS sequence"/>
</dbReference>
<accession>A0A4Y2BMY7</accession>
<dbReference type="EMBL" id="BGPR01000093">
    <property type="protein sequence ID" value="GBL93323.1"/>
    <property type="molecule type" value="Genomic_DNA"/>
</dbReference>
<protein>
    <submittedName>
        <fullName evidence="2">Uncharacterized protein</fullName>
    </submittedName>
</protein>
<gene>
    <name evidence="2" type="ORF">AVEN_219461_1</name>
</gene>
<name>A0A4Y2BMY7_ARAVE</name>
<sequence length="249" mass="28610">MSHQEDSITGGSHRYVPSGREYHRWLAPIYPIRRGVPPVARTDIPSRKRTSPGGSHRYQKRAYHRWLAPYVTSEISPVGHSISHRRGGSRSWLDMSPSAERTTGGSHRYVPSGREYHRWLAPICPIRRGVPPVARTDMSHQAERTTGDSHLYVTSGRKYHQWIADISHKAWRTTGWLVQICPIRKRVSPVARTYMSHQEESITSGSLIYPIRRGVPPVGSYRYVPSGREYHRWLAPICHIRKKVSPVDR</sequence>
<evidence type="ECO:0000256" key="1">
    <source>
        <dbReference type="SAM" id="MobiDB-lite"/>
    </source>
</evidence>
<evidence type="ECO:0000313" key="3">
    <source>
        <dbReference type="Proteomes" id="UP000499080"/>
    </source>
</evidence>
<dbReference type="AlphaFoldDB" id="A0A4Y2BMY7"/>